<dbReference type="OrthoDB" id="5241646at2"/>
<sequence length="697" mass="76217">MSSTRRGEHNSEAKRTWPIYLLAALIEGIVGGAIGYSFLGGSLAALGIPDPGPVTSFGLPFLRAVSWIMAALATGSFMFSAFYIPPQKVNVGAESPLKGTRLSVDGHIASRTGANAALVFALIGLVMVPMTLSDISGTPFLQTLNPASFSTALQQVAASEVWLLSAIIAGLVSLVARLSNRWAWQPVLMLGSIGMIIPLAMEGHNATGGAHDYGTNSYLWHLILMVVWIGGLLALLAHGRRLGPSLETAVRRYSVVALFALLAVALSGVVAALIRVQLGDLLTTKYGLVITGKIVGTIILAVMGFAHRQLTIPQLGSNPRSFLRLALAEILLMAAVAGLAVTMGRTPPPPPLNPNLSPMAIQIGYELTKEPTFFSVFTVWRFDILFGALGVIFAVLYLLGVRRVRARGGEWKTSYTAWWLAGCVTLVITMSSGIGMYMPATYSMHMVAHMMLSMVVPLIMALGAPLTLITSAFSPEEGPHQWVKAFTHSRFLAVVTTPWVNLLQFLVFFYLLYLSFPLYELAISEHAGHITMNVLFLVSGYFYFWELVGPDEIPGRRSAAIRLFWLVVSMPVHLYFGVYLMQLNTVMGEEFYRSLQLPWNPDLLKDQKNGGGIAWAFGSFPLTFVLLWLMLEWRRDDKAAEERIDARLDSASRAHSDSSAEQGEDEPIDELAAYNAMLQRYHRGGGDTASDYYSREF</sequence>
<feature type="transmembrane region" description="Helical" evidence="6">
    <location>
        <begin position="218"/>
        <end position="238"/>
    </location>
</feature>
<feature type="transmembrane region" description="Helical" evidence="6">
    <location>
        <begin position="491"/>
        <end position="514"/>
    </location>
</feature>
<reference evidence="8 9" key="1">
    <citation type="submission" date="2019-06" db="EMBL/GenBank/DDBJ databases">
        <authorList>
            <person name="Li J."/>
        </authorList>
    </citation>
    <scope>NUCLEOTIDE SEQUENCE [LARGE SCALE GENOMIC DNA]</scope>
    <source>
        <strain evidence="8 9">LMG 28165</strain>
    </source>
</reference>
<feature type="transmembrane region" description="Helical" evidence="6">
    <location>
        <begin position="152"/>
        <end position="175"/>
    </location>
</feature>
<feature type="transmembrane region" description="Helical" evidence="6">
    <location>
        <begin position="20"/>
        <end position="44"/>
    </location>
</feature>
<keyword evidence="5 6" id="KW-0472">Membrane</keyword>
<evidence type="ECO:0000313" key="9">
    <source>
        <dbReference type="Proteomes" id="UP000312032"/>
    </source>
</evidence>
<feature type="transmembrane region" description="Helical" evidence="6">
    <location>
        <begin position="560"/>
        <end position="581"/>
    </location>
</feature>
<dbReference type="PANTHER" id="PTHR34820">
    <property type="entry name" value="INNER MEMBRANE PROTEIN YEBZ"/>
    <property type="match status" value="1"/>
</dbReference>
<dbReference type="RefSeq" id="WP_139466372.1">
    <property type="nucleotide sequence ID" value="NZ_VDHJ01000017.1"/>
</dbReference>
<evidence type="ECO:0000256" key="5">
    <source>
        <dbReference type="ARBA" id="ARBA00023136"/>
    </source>
</evidence>
<feature type="transmembrane region" description="Helical" evidence="6">
    <location>
        <begin position="325"/>
        <end position="344"/>
    </location>
</feature>
<feature type="transmembrane region" description="Helical" evidence="6">
    <location>
        <begin position="64"/>
        <end position="84"/>
    </location>
</feature>
<feature type="transmembrane region" description="Helical" evidence="6">
    <location>
        <begin position="526"/>
        <end position="548"/>
    </location>
</feature>
<gene>
    <name evidence="8" type="ORF">FHE74_09990</name>
</gene>
<dbReference type="InterPro" id="IPR019108">
    <property type="entry name" value="Caa3_assmbl_CtaG-rel"/>
</dbReference>
<evidence type="ECO:0000256" key="3">
    <source>
        <dbReference type="ARBA" id="ARBA00022692"/>
    </source>
</evidence>
<keyword evidence="4 6" id="KW-1133">Transmembrane helix</keyword>
<keyword evidence="9" id="KW-1185">Reference proteome</keyword>
<dbReference type="Pfam" id="PF09678">
    <property type="entry name" value="Caa3_CtaG"/>
    <property type="match status" value="1"/>
</dbReference>
<dbReference type="GO" id="GO:0005886">
    <property type="term" value="C:plasma membrane"/>
    <property type="evidence" value="ECO:0007669"/>
    <property type="project" value="UniProtKB-SubCell"/>
</dbReference>
<feature type="transmembrane region" description="Helical" evidence="6">
    <location>
        <begin position="379"/>
        <end position="399"/>
    </location>
</feature>
<feature type="transmembrane region" description="Helical" evidence="6">
    <location>
        <begin position="286"/>
        <end position="305"/>
    </location>
</feature>
<evidence type="ECO:0000256" key="4">
    <source>
        <dbReference type="ARBA" id="ARBA00022989"/>
    </source>
</evidence>
<dbReference type="InterPro" id="IPR032694">
    <property type="entry name" value="CopC/D"/>
</dbReference>
<accession>A0A5C4U310</accession>
<evidence type="ECO:0000313" key="8">
    <source>
        <dbReference type="EMBL" id="TNL94869.1"/>
    </source>
</evidence>
<feature type="transmembrane region" description="Helical" evidence="6">
    <location>
        <begin position="250"/>
        <end position="274"/>
    </location>
</feature>
<name>A0A5C4U310_9CORY</name>
<comment type="caution">
    <text evidence="8">The sequence shown here is derived from an EMBL/GenBank/DDBJ whole genome shotgun (WGS) entry which is preliminary data.</text>
</comment>
<dbReference type="InterPro" id="IPR008457">
    <property type="entry name" value="Cu-R_CopD_dom"/>
</dbReference>
<feature type="transmembrane region" description="Helical" evidence="6">
    <location>
        <begin position="187"/>
        <end position="206"/>
    </location>
</feature>
<proteinExistence type="predicted"/>
<comment type="subcellular location">
    <subcellularLocation>
        <location evidence="1">Cell membrane</location>
        <topology evidence="1">Multi-pass membrane protein</topology>
    </subcellularLocation>
</comment>
<protein>
    <submittedName>
        <fullName evidence="8">Copper resistance protein</fullName>
    </submittedName>
</protein>
<dbReference type="GO" id="GO:0006825">
    <property type="term" value="P:copper ion transport"/>
    <property type="evidence" value="ECO:0007669"/>
    <property type="project" value="InterPro"/>
</dbReference>
<evidence type="ECO:0000256" key="6">
    <source>
        <dbReference type="SAM" id="Phobius"/>
    </source>
</evidence>
<dbReference type="Proteomes" id="UP000312032">
    <property type="component" value="Unassembled WGS sequence"/>
</dbReference>
<dbReference type="Pfam" id="PF05425">
    <property type="entry name" value="CopD"/>
    <property type="match status" value="1"/>
</dbReference>
<keyword evidence="2" id="KW-1003">Cell membrane</keyword>
<feature type="transmembrane region" description="Helical" evidence="6">
    <location>
        <begin position="113"/>
        <end position="132"/>
    </location>
</feature>
<feature type="transmembrane region" description="Helical" evidence="6">
    <location>
        <begin position="446"/>
        <end position="470"/>
    </location>
</feature>
<feature type="domain" description="Copper resistance protein D" evidence="7">
    <location>
        <begin position="249"/>
        <end position="342"/>
    </location>
</feature>
<dbReference type="EMBL" id="VDHJ01000017">
    <property type="protein sequence ID" value="TNL94869.1"/>
    <property type="molecule type" value="Genomic_DNA"/>
</dbReference>
<feature type="transmembrane region" description="Helical" evidence="6">
    <location>
        <begin position="419"/>
        <end position="440"/>
    </location>
</feature>
<evidence type="ECO:0000256" key="1">
    <source>
        <dbReference type="ARBA" id="ARBA00004651"/>
    </source>
</evidence>
<dbReference type="PANTHER" id="PTHR34820:SF4">
    <property type="entry name" value="INNER MEMBRANE PROTEIN YEBZ"/>
    <property type="match status" value="1"/>
</dbReference>
<organism evidence="8 9">
    <name type="scientific">Corynebacterium tapiri</name>
    <dbReference type="NCBI Taxonomy" id="1448266"/>
    <lineage>
        <taxon>Bacteria</taxon>
        <taxon>Bacillati</taxon>
        <taxon>Actinomycetota</taxon>
        <taxon>Actinomycetes</taxon>
        <taxon>Mycobacteriales</taxon>
        <taxon>Corynebacteriaceae</taxon>
        <taxon>Corynebacterium</taxon>
    </lineage>
</organism>
<evidence type="ECO:0000256" key="2">
    <source>
        <dbReference type="ARBA" id="ARBA00022475"/>
    </source>
</evidence>
<dbReference type="AlphaFoldDB" id="A0A5C4U310"/>
<feature type="transmembrane region" description="Helical" evidence="6">
    <location>
        <begin position="612"/>
        <end position="631"/>
    </location>
</feature>
<keyword evidence="3 6" id="KW-0812">Transmembrane</keyword>
<evidence type="ECO:0000259" key="7">
    <source>
        <dbReference type="Pfam" id="PF05425"/>
    </source>
</evidence>